<reference evidence="5 6" key="1">
    <citation type="submission" date="2018-05" db="EMBL/GenBank/DDBJ databases">
        <authorList>
            <person name="Zhang Y.-J."/>
        </authorList>
    </citation>
    <scope>NUCLEOTIDE SEQUENCE [LARGE SCALE GENOMIC DNA]</scope>
    <source>
        <strain evidence="5 6">CY04</strain>
    </source>
</reference>
<dbReference type="Pfam" id="PF13598">
    <property type="entry name" value="DUF4139"/>
    <property type="match status" value="1"/>
</dbReference>
<dbReference type="InterPro" id="IPR011935">
    <property type="entry name" value="CHP02231"/>
</dbReference>
<keyword evidence="6" id="KW-1185">Reference proteome</keyword>
<comment type="caution">
    <text evidence="5">The sequence shown here is derived from an EMBL/GenBank/DDBJ whole genome shotgun (WGS) entry which is preliminary data.</text>
</comment>
<evidence type="ECO:0000313" key="5">
    <source>
        <dbReference type="EMBL" id="NIZ60306.1"/>
    </source>
</evidence>
<dbReference type="InterPro" id="IPR037291">
    <property type="entry name" value="DUF4139"/>
</dbReference>
<evidence type="ECO:0000259" key="4">
    <source>
        <dbReference type="Pfam" id="PF13600"/>
    </source>
</evidence>
<gene>
    <name evidence="5" type="ORF">DL239_04890</name>
</gene>
<sequence length="547" mass="60147">MRYSFSLFALLSTSAAWAGTIPVSSKVTEVTMYPETAAIIRTASFAIPAGKHRLVLQGVPDTALLEFLHIDLTGARQISTVFRDEYAPPREFTDPRVQEAEARIDEIEQRIQSVKDNAKRASLKAAAADVSIGFLRKLGENEGLADSGPDVLRDISRMISQEAEAASQIALDAEINAREIERQLRDLADELDHAEQALEAIDLESEDRVFIAVDIEAPESTDGTIQLNYLDAGGSFWTPVYDLRLETGDTPQLAIERGAIVRQRTGENWTDVTLHLSTVQPIGQVGPSPLYSQYRRIEEPGPVLMSPPMARNGSAVASMSEPLIEAAMVMEEASSMWSAESDGPGVTYSFGQPVSVSSGADTLRLELDVLTEQGEITARAVPLQDTSAYRVVRFTNTSGEELLPAEYAARYIDGKLVGVESFEGLVAGQEGEIGFGPIEGLRLSRDVLGQSEGGHGIISRSNEQVQKVEIEIENLTDQAWPLQLRDRVPYTEQEDLEITWSATPHPSEENLDKRRGILAWDLAMEPGETRKIRLETTLSWPEGRELR</sequence>
<accession>A0ABX0W4F2</accession>
<dbReference type="InterPro" id="IPR025554">
    <property type="entry name" value="DUF4140"/>
</dbReference>
<feature type="chain" id="PRO_5046835946" description="Mucoidy inhibitor MuiA family protein" evidence="2">
    <location>
        <begin position="19"/>
        <end position="547"/>
    </location>
</feature>
<proteinExistence type="predicted"/>
<feature type="coiled-coil region" evidence="1">
    <location>
        <begin position="97"/>
        <end position="124"/>
    </location>
</feature>
<dbReference type="PANTHER" id="PTHR31005">
    <property type="entry name" value="DUF4139 DOMAIN-CONTAINING PROTEIN"/>
    <property type="match status" value="1"/>
</dbReference>
<evidence type="ECO:0000256" key="1">
    <source>
        <dbReference type="SAM" id="Coils"/>
    </source>
</evidence>
<dbReference type="EMBL" id="QHLQ01000003">
    <property type="protein sequence ID" value="NIZ60306.1"/>
    <property type="molecule type" value="Genomic_DNA"/>
</dbReference>
<dbReference type="RefSeq" id="WP_167682878.1">
    <property type="nucleotide sequence ID" value="NZ_QHLQ01000003.1"/>
</dbReference>
<dbReference type="PANTHER" id="PTHR31005:SF8">
    <property type="entry name" value="DUF4139 DOMAIN-CONTAINING PROTEIN"/>
    <property type="match status" value="1"/>
</dbReference>
<feature type="domain" description="DUF4139" evidence="3">
    <location>
        <begin position="235"/>
        <end position="542"/>
    </location>
</feature>
<dbReference type="NCBIfam" id="TIGR02231">
    <property type="entry name" value="mucoidy inhibitor MuiA family protein"/>
    <property type="match status" value="1"/>
</dbReference>
<evidence type="ECO:0000259" key="3">
    <source>
        <dbReference type="Pfam" id="PF13598"/>
    </source>
</evidence>
<evidence type="ECO:0000256" key="2">
    <source>
        <dbReference type="SAM" id="SignalP"/>
    </source>
</evidence>
<feature type="signal peptide" evidence="2">
    <location>
        <begin position="1"/>
        <end position="18"/>
    </location>
</feature>
<feature type="domain" description="DUF4140" evidence="4">
    <location>
        <begin position="30"/>
        <end position="125"/>
    </location>
</feature>
<feature type="coiled-coil region" evidence="1">
    <location>
        <begin position="163"/>
        <end position="204"/>
    </location>
</feature>
<name>A0ABX0W4F2_9RHOB</name>
<dbReference type="Pfam" id="PF13600">
    <property type="entry name" value="DUF4140"/>
    <property type="match status" value="1"/>
</dbReference>
<keyword evidence="2" id="KW-0732">Signal</keyword>
<protein>
    <recommendedName>
        <fullName evidence="7">Mucoidy inhibitor MuiA family protein</fullName>
    </recommendedName>
</protein>
<evidence type="ECO:0008006" key="7">
    <source>
        <dbReference type="Google" id="ProtNLM"/>
    </source>
</evidence>
<keyword evidence="1" id="KW-0175">Coiled coil</keyword>
<organism evidence="5 6">
    <name type="scientific">Parasedimentitalea denitrificans</name>
    <dbReference type="NCBI Taxonomy" id="2211118"/>
    <lineage>
        <taxon>Bacteria</taxon>
        <taxon>Pseudomonadati</taxon>
        <taxon>Pseudomonadota</taxon>
        <taxon>Alphaproteobacteria</taxon>
        <taxon>Rhodobacterales</taxon>
        <taxon>Paracoccaceae</taxon>
        <taxon>Parasedimentitalea</taxon>
    </lineage>
</organism>
<dbReference type="Proteomes" id="UP001429564">
    <property type="component" value="Unassembled WGS sequence"/>
</dbReference>
<evidence type="ECO:0000313" key="6">
    <source>
        <dbReference type="Proteomes" id="UP001429564"/>
    </source>
</evidence>